<dbReference type="Pfam" id="PF00107">
    <property type="entry name" value="ADH_zinc_N"/>
    <property type="match status" value="1"/>
</dbReference>
<reference evidence="2 3" key="1">
    <citation type="submission" date="2018-11" db="EMBL/GenBank/DDBJ databases">
        <title>Genome assembly of Steccherinum ochraceum LE-BIN_3174, the white-rot fungus of the Steccherinaceae family (The Residual Polyporoid clade, Polyporales, Basidiomycota).</title>
        <authorList>
            <person name="Fedorova T.V."/>
            <person name="Glazunova O.A."/>
            <person name="Landesman E.O."/>
            <person name="Moiseenko K.V."/>
            <person name="Psurtseva N.V."/>
            <person name="Savinova O.S."/>
            <person name="Shakhova N.V."/>
            <person name="Tyazhelova T.V."/>
            <person name="Vasina D.V."/>
        </authorList>
    </citation>
    <scope>NUCLEOTIDE SEQUENCE [LARGE SCALE GENOMIC DNA]</scope>
    <source>
        <strain evidence="2 3">LE-BIN_3174</strain>
    </source>
</reference>
<dbReference type="InterPro" id="IPR013154">
    <property type="entry name" value="ADH-like_N"/>
</dbReference>
<dbReference type="CDD" id="cd08249">
    <property type="entry name" value="enoyl_reductase_like"/>
    <property type="match status" value="1"/>
</dbReference>
<protein>
    <recommendedName>
        <fullName evidence="1">Enoyl reductase (ER) domain-containing protein</fullName>
    </recommendedName>
</protein>
<dbReference type="Gene3D" id="3.90.180.10">
    <property type="entry name" value="Medium-chain alcohol dehydrogenases, catalytic domain"/>
    <property type="match status" value="1"/>
</dbReference>
<gene>
    <name evidence="2" type="ORF">EIP91_010047</name>
</gene>
<organism evidence="2 3">
    <name type="scientific">Steccherinum ochraceum</name>
    <dbReference type="NCBI Taxonomy" id="92696"/>
    <lineage>
        <taxon>Eukaryota</taxon>
        <taxon>Fungi</taxon>
        <taxon>Dikarya</taxon>
        <taxon>Basidiomycota</taxon>
        <taxon>Agaricomycotina</taxon>
        <taxon>Agaricomycetes</taxon>
        <taxon>Polyporales</taxon>
        <taxon>Steccherinaceae</taxon>
        <taxon>Steccherinum</taxon>
    </lineage>
</organism>
<keyword evidence="3" id="KW-1185">Reference proteome</keyword>
<dbReference type="GO" id="GO:0016651">
    <property type="term" value="F:oxidoreductase activity, acting on NAD(P)H"/>
    <property type="evidence" value="ECO:0007669"/>
    <property type="project" value="InterPro"/>
</dbReference>
<name>A0A4R0R3J8_9APHY</name>
<dbReference type="STRING" id="92696.A0A4R0R3J8"/>
<evidence type="ECO:0000259" key="1">
    <source>
        <dbReference type="SMART" id="SM00829"/>
    </source>
</evidence>
<comment type="caution">
    <text evidence="2">The sequence shown here is derived from an EMBL/GenBank/DDBJ whole genome shotgun (WGS) entry which is preliminary data.</text>
</comment>
<dbReference type="OrthoDB" id="3233595at2759"/>
<dbReference type="AlphaFoldDB" id="A0A4R0R3J8"/>
<dbReference type="PANTHER" id="PTHR45348:SF2">
    <property type="entry name" value="ZINC-TYPE ALCOHOL DEHYDROGENASE-LIKE PROTEIN C2E1P3.01"/>
    <property type="match status" value="1"/>
</dbReference>
<dbReference type="Pfam" id="PF08240">
    <property type="entry name" value="ADH_N"/>
    <property type="match status" value="1"/>
</dbReference>
<dbReference type="InterPro" id="IPR036291">
    <property type="entry name" value="NAD(P)-bd_dom_sf"/>
</dbReference>
<feature type="domain" description="Enoyl reductase (ER)" evidence="1">
    <location>
        <begin position="19"/>
        <end position="344"/>
    </location>
</feature>
<dbReference type="Gene3D" id="3.40.50.720">
    <property type="entry name" value="NAD(P)-binding Rossmann-like Domain"/>
    <property type="match status" value="1"/>
</dbReference>
<proteinExistence type="predicted"/>
<dbReference type="SMART" id="SM00829">
    <property type="entry name" value="PKS_ER"/>
    <property type="match status" value="1"/>
</dbReference>
<dbReference type="InterPro" id="IPR013149">
    <property type="entry name" value="ADH-like_C"/>
</dbReference>
<sequence length="351" mass="36562">MSAALPTSQKALFLLAAKGDWSVKPTDVPTPEQGEVLVRIESSALNPVDWKIHDYDFVVPEYPVILGSDSAGVIAAVGEGVQKVKVGDKVLHQGLSGKRQAAFQQYTIVSEDLVAKIPSDLSFDDASSLPVGVATAAVGFYAPKGQGGGAALTAPWKEGGAGKYVDQPVLVIGGSSAVGQAAIQYAKLSGFYPIITTVSPSNNDLVTSLGATHPLDRNKPLSTLADSIKDITSKPITVIYDAISIPETQNAAYKILADGGTLILVLAAAVKDEDKVKGKDIANPYGSAPSQGAFGKEVYAHLGAYLENGDIKPNQVQYVSGGLGSIPDALDLLRKNKVSGKKLVVRPPETA</sequence>
<evidence type="ECO:0000313" key="3">
    <source>
        <dbReference type="Proteomes" id="UP000292702"/>
    </source>
</evidence>
<dbReference type="EMBL" id="RWJN01000594">
    <property type="protein sequence ID" value="TCD60453.1"/>
    <property type="molecule type" value="Genomic_DNA"/>
</dbReference>
<dbReference type="InterPro" id="IPR047122">
    <property type="entry name" value="Trans-enoyl_RdTase-like"/>
</dbReference>
<dbReference type="Proteomes" id="UP000292702">
    <property type="component" value="Unassembled WGS sequence"/>
</dbReference>
<dbReference type="InterPro" id="IPR020843">
    <property type="entry name" value="ER"/>
</dbReference>
<accession>A0A4R0R3J8</accession>
<evidence type="ECO:0000313" key="2">
    <source>
        <dbReference type="EMBL" id="TCD60453.1"/>
    </source>
</evidence>
<dbReference type="PANTHER" id="PTHR45348">
    <property type="entry name" value="HYPOTHETICAL OXIDOREDUCTASE (EUROFUNG)"/>
    <property type="match status" value="1"/>
</dbReference>
<dbReference type="InterPro" id="IPR011032">
    <property type="entry name" value="GroES-like_sf"/>
</dbReference>
<dbReference type="SUPFAM" id="SSF50129">
    <property type="entry name" value="GroES-like"/>
    <property type="match status" value="1"/>
</dbReference>
<dbReference type="SUPFAM" id="SSF51735">
    <property type="entry name" value="NAD(P)-binding Rossmann-fold domains"/>
    <property type="match status" value="1"/>
</dbReference>